<dbReference type="AlphaFoldDB" id="A0AA86SLV5"/>
<protein>
    <submittedName>
        <fullName evidence="1">Uncharacterized protein</fullName>
    </submittedName>
</protein>
<name>A0AA86SLV5_9FABA</name>
<dbReference type="AntiFam" id="ANF00038">
    <property type="entry name" value="Overlaps SRP RNA, same strand"/>
</dbReference>
<accession>A0AA86SLV5</accession>
<evidence type="ECO:0000313" key="1">
    <source>
        <dbReference type="EMBL" id="CAJ1933552.1"/>
    </source>
</evidence>
<evidence type="ECO:0000313" key="2">
    <source>
        <dbReference type="Proteomes" id="UP001189624"/>
    </source>
</evidence>
<organism evidence="1 2">
    <name type="scientific">Sphenostylis stenocarpa</name>
    <dbReference type="NCBI Taxonomy" id="92480"/>
    <lineage>
        <taxon>Eukaryota</taxon>
        <taxon>Viridiplantae</taxon>
        <taxon>Streptophyta</taxon>
        <taxon>Embryophyta</taxon>
        <taxon>Tracheophyta</taxon>
        <taxon>Spermatophyta</taxon>
        <taxon>Magnoliopsida</taxon>
        <taxon>eudicotyledons</taxon>
        <taxon>Gunneridae</taxon>
        <taxon>Pentapetalae</taxon>
        <taxon>rosids</taxon>
        <taxon>fabids</taxon>
        <taxon>Fabales</taxon>
        <taxon>Fabaceae</taxon>
        <taxon>Papilionoideae</taxon>
        <taxon>50 kb inversion clade</taxon>
        <taxon>NPAAA clade</taxon>
        <taxon>indigoferoid/millettioid clade</taxon>
        <taxon>Phaseoleae</taxon>
        <taxon>Sphenostylis</taxon>
    </lineage>
</organism>
<sequence>MSVKQLYMNVGLDVASCWPAHSKLGVEPWELCEGIDLVVPRQRAPREAGFTEQRSPLALDSGGITGFCTSNPMSLASLSLEPSPFLFF</sequence>
<keyword evidence="2" id="KW-1185">Reference proteome</keyword>
<reference evidence="1" key="1">
    <citation type="submission" date="2023-10" db="EMBL/GenBank/DDBJ databases">
        <authorList>
            <person name="Domelevo Entfellner J.-B."/>
        </authorList>
    </citation>
    <scope>NUCLEOTIDE SEQUENCE</scope>
</reference>
<dbReference type="Proteomes" id="UP001189624">
    <property type="component" value="Chromosome 2"/>
</dbReference>
<dbReference type="Gramene" id="rna-AYBTSS11_LOCUS6415">
    <property type="protein sequence ID" value="CAJ1933552.1"/>
    <property type="gene ID" value="gene-AYBTSS11_LOCUS6415"/>
</dbReference>
<gene>
    <name evidence="1" type="ORF">AYBTSS11_LOCUS6415</name>
</gene>
<proteinExistence type="predicted"/>
<dbReference type="EMBL" id="OY731399">
    <property type="protein sequence ID" value="CAJ1933552.1"/>
    <property type="molecule type" value="Genomic_DNA"/>
</dbReference>